<keyword evidence="3" id="KW-1185">Reference proteome</keyword>
<evidence type="ECO:0000313" key="3">
    <source>
        <dbReference type="Proteomes" id="UP000241238"/>
    </source>
</evidence>
<evidence type="ECO:0000256" key="1">
    <source>
        <dbReference type="SAM" id="Phobius"/>
    </source>
</evidence>
<dbReference type="Pfam" id="PF07661">
    <property type="entry name" value="MORN_2"/>
    <property type="match status" value="3"/>
</dbReference>
<dbReference type="EMBL" id="CP028103">
    <property type="protein sequence ID" value="AVQ31912.1"/>
    <property type="molecule type" value="Genomic_DNA"/>
</dbReference>
<sequence length="239" mass="27983">MKRGKLKIFIIFIIVLLCIIYYNRYFFYQFLPVQSDENYSIRDEVMINNESQKPYTGRLKTDLGDRIEIYSYKNGLLDGVNVVYKNGKIKEIGHWKNNLQNGVFKLYTEEGILIDDAVFKDGNRNGITKQYYNDTGNLHIEAYYVEGLLHGKVKEYYQNKKLLSEINYSSGKINGLAQEYYENGRKKVEMYYENNIPKGSYKMYDSVGQIQLEGTFENGKFSPISETDTDKIILEEVEE</sequence>
<feature type="transmembrane region" description="Helical" evidence="1">
    <location>
        <begin position="7"/>
        <end position="27"/>
    </location>
</feature>
<dbReference type="PANTHER" id="PTHR46820:SF1">
    <property type="entry name" value="HISTONE-LYSINE N-METHYLTRANSFERASE SETD7"/>
    <property type="match status" value="1"/>
</dbReference>
<dbReference type="SUPFAM" id="SSF82185">
    <property type="entry name" value="Histone H3 K4-specific methyltransferase SET7/9 N-terminal domain"/>
    <property type="match status" value="2"/>
</dbReference>
<accession>A0ABM6U6F3</accession>
<reference evidence="3" key="1">
    <citation type="journal article" date="2018" name="MSphere">
        <title>Fusobacterium Genomics Using MinION and Illumina Sequencing Enables Genome Completion and Correction.</title>
        <authorList>
            <person name="Todd S.M."/>
            <person name="Settlage R.E."/>
            <person name="Lahmers K.K."/>
            <person name="Slade D.J."/>
        </authorList>
    </citation>
    <scope>NUCLEOTIDE SEQUENCE [LARGE SCALE GENOMIC DNA]</scope>
    <source>
        <strain evidence="3">ATCC 27725</strain>
    </source>
</reference>
<proteinExistence type="predicted"/>
<organism evidence="2 3">
    <name type="scientific">Fusobacterium varium ATCC 27725</name>
    <dbReference type="NCBI Taxonomy" id="469618"/>
    <lineage>
        <taxon>Bacteria</taxon>
        <taxon>Fusobacteriati</taxon>
        <taxon>Fusobacteriota</taxon>
        <taxon>Fusobacteriia</taxon>
        <taxon>Fusobacteriales</taxon>
        <taxon>Fusobacteriaceae</taxon>
        <taxon>Fusobacterium</taxon>
    </lineage>
</organism>
<dbReference type="Proteomes" id="UP000241238">
    <property type="component" value="Chromosome"/>
</dbReference>
<dbReference type="PANTHER" id="PTHR46820">
    <property type="entry name" value="HISTONE-LYSINE N-METHYLTRANSFERASE SETD7"/>
    <property type="match status" value="1"/>
</dbReference>
<protein>
    <submittedName>
        <fullName evidence="2">Toxin-antitoxin system YwqK family antitoxin</fullName>
    </submittedName>
</protein>
<dbReference type="Gene3D" id="2.20.110.10">
    <property type="entry name" value="Histone H3 K4-specific methyltransferase SET7/9 N-terminal domain"/>
    <property type="match status" value="2"/>
</dbReference>
<dbReference type="RefSeq" id="WP_005948276.1">
    <property type="nucleotide sequence ID" value="NZ_CP028103.1"/>
</dbReference>
<keyword evidence="1" id="KW-0812">Transmembrane</keyword>
<evidence type="ECO:0000313" key="2">
    <source>
        <dbReference type="EMBL" id="AVQ31912.1"/>
    </source>
</evidence>
<keyword evidence="1" id="KW-0472">Membrane</keyword>
<dbReference type="InterPro" id="IPR011652">
    <property type="entry name" value="MORN_2"/>
</dbReference>
<gene>
    <name evidence="2" type="ORF">C4N18_12040</name>
</gene>
<keyword evidence="1" id="KW-1133">Transmembrane helix</keyword>
<name>A0ABM6U6F3_FUSVA</name>
<dbReference type="GeneID" id="77468727"/>